<evidence type="ECO:0000313" key="8">
    <source>
        <dbReference type="Proteomes" id="UP000471640"/>
    </source>
</evidence>
<dbReference type="EMBL" id="JAAIJR010000019">
    <property type="protein sequence ID" value="NEX19980.1"/>
    <property type="molecule type" value="Genomic_DNA"/>
</dbReference>
<dbReference type="GO" id="GO:0004673">
    <property type="term" value="F:protein histidine kinase activity"/>
    <property type="evidence" value="ECO:0007669"/>
    <property type="project" value="UniProtKB-EC"/>
</dbReference>
<keyword evidence="3" id="KW-0808">Transferase</keyword>
<dbReference type="PANTHER" id="PTHR43711">
    <property type="entry name" value="TWO-COMPONENT HISTIDINE KINASE"/>
    <property type="match status" value="1"/>
</dbReference>
<dbReference type="SUPFAM" id="SSF55874">
    <property type="entry name" value="ATPase domain of HSP90 chaperone/DNA topoisomerase II/histidine kinase"/>
    <property type="match status" value="1"/>
</dbReference>
<name>A0A6P1DR15_9GAMM</name>
<comment type="catalytic activity">
    <reaction evidence="1">
        <text>ATP + protein L-histidine = ADP + protein N-phospho-L-histidine.</text>
        <dbReference type="EC" id="2.7.13.3"/>
    </reaction>
</comment>
<feature type="domain" description="Histidine kinase/HSP90-like ATPase" evidence="6">
    <location>
        <begin position="40"/>
        <end position="82"/>
    </location>
</feature>
<keyword evidence="4" id="KW-0418">Kinase</keyword>
<dbReference type="PRINTS" id="PR00344">
    <property type="entry name" value="BCTRLSENSOR"/>
</dbReference>
<keyword evidence="8" id="KW-1185">Reference proteome</keyword>
<dbReference type="RefSeq" id="WP_164652931.1">
    <property type="nucleotide sequence ID" value="NZ_JAAIJR010000019.1"/>
</dbReference>
<proteinExistence type="predicted"/>
<dbReference type="InterPro" id="IPR036890">
    <property type="entry name" value="HATPase_C_sf"/>
</dbReference>
<dbReference type="InterPro" id="IPR004358">
    <property type="entry name" value="Sig_transdc_His_kin-like_C"/>
</dbReference>
<evidence type="ECO:0000256" key="5">
    <source>
        <dbReference type="ARBA" id="ARBA00023012"/>
    </source>
</evidence>
<comment type="caution">
    <text evidence="7">The sequence shown here is derived from an EMBL/GenBank/DDBJ whole genome shotgun (WGS) entry which is preliminary data.</text>
</comment>
<sequence>MGKTRAMRLVQRAGGWRAWPSFQRGALQGRRVHPRLRLHSSSIAGAGMGLALCLRIVEHHGGCIWVASEPGNGSLFSFCLPDASPACHDAPWGCRPEQRSLSGGEVSGV</sequence>
<reference evidence="7 8" key="2">
    <citation type="submission" date="2020-02" db="EMBL/GenBank/DDBJ databases">
        <title>Genome sequences of Thiorhodococcus mannitoliphagus and Thiorhodococcus minor, purple sulfur photosynthetic bacteria in the gammaproteobacterial family, Chromatiaceae.</title>
        <authorList>
            <person name="Aviles F.A."/>
            <person name="Meyer T.E."/>
            <person name="Kyndt J.A."/>
        </authorList>
    </citation>
    <scope>NUCLEOTIDE SEQUENCE [LARGE SCALE GENOMIC DNA]</scope>
    <source>
        <strain evidence="7 8">DSM 18266</strain>
    </source>
</reference>
<evidence type="ECO:0000313" key="7">
    <source>
        <dbReference type="EMBL" id="NEX19980.1"/>
    </source>
</evidence>
<evidence type="ECO:0000256" key="1">
    <source>
        <dbReference type="ARBA" id="ARBA00000085"/>
    </source>
</evidence>
<dbReference type="Proteomes" id="UP000471640">
    <property type="component" value="Unassembled WGS sequence"/>
</dbReference>
<reference evidence="8" key="1">
    <citation type="journal article" date="2020" name="Microbiol. Resour. Announc.">
        <title>Draft Genome Sequences of Thiorhodococcus mannitoliphagus and Thiorhodococcus minor, Purple Sulfur Photosynthetic Bacteria in the Gammaproteobacterial Family Chromatiaceae.</title>
        <authorList>
            <person name="Aviles F.A."/>
            <person name="Meyer T.E."/>
            <person name="Kyndt J.A."/>
        </authorList>
    </citation>
    <scope>NUCLEOTIDE SEQUENCE [LARGE SCALE GENOMIC DNA]</scope>
    <source>
        <strain evidence="8">DSM 18266</strain>
    </source>
</reference>
<gene>
    <name evidence="7" type="ORF">G3480_06575</name>
</gene>
<dbReference type="PANTHER" id="PTHR43711:SF1">
    <property type="entry name" value="HISTIDINE KINASE 1"/>
    <property type="match status" value="1"/>
</dbReference>
<evidence type="ECO:0000256" key="4">
    <source>
        <dbReference type="ARBA" id="ARBA00022777"/>
    </source>
</evidence>
<dbReference type="EC" id="2.7.13.3" evidence="2"/>
<dbReference type="GO" id="GO:0000160">
    <property type="term" value="P:phosphorelay signal transduction system"/>
    <property type="evidence" value="ECO:0007669"/>
    <property type="project" value="UniProtKB-KW"/>
</dbReference>
<organism evidence="7 8">
    <name type="scientific">Thiorhodococcus mannitoliphagus</name>
    <dbReference type="NCBI Taxonomy" id="329406"/>
    <lineage>
        <taxon>Bacteria</taxon>
        <taxon>Pseudomonadati</taxon>
        <taxon>Pseudomonadota</taxon>
        <taxon>Gammaproteobacteria</taxon>
        <taxon>Chromatiales</taxon>
        <taxon>Chromatiaceae</taxon>
        <taxon>Thiorhodococcus</taxon>
    </lineage>
</organism>
<keyword evidence="5" id="KW-0902">Two-component regulatory system</keyword>
<protein>
    <recommendedName>
        <fullName evidence="2">histidine kinase</fullName>
        <ecNumber evidence="2">2.7.13.3</ecNumber>
    </recommendedName>
</protein>
<accession>A0A6P1DR15</accession>
<dbReference type="Pfam" id="PF02518">
    <property type="entry name" value="HATPase_c"/>
    <property type="match status" value="1"/>
</dbReference>
<dbReference type="InterPro" id="IPR003594">
    <property type="entry name" value="HATPase_dom"/>
</dbReference>
<dbReference type="AlphaFoldDB" id="A0A6P1DR15"/>
<evidence type="ECO:0000259" key="6">
    <source>
        <dbReference type="Pfam" id="PF02518"/>
    </source>
</evidence>
<dbReference type="Gene3D" id="3.30.565.10">
    <property type="entry name" value="Histidine kinase-like ATPase, C-terminal domain"/>
    <property type="match status" value="1"/>
</dbReference>
<evidence type="ECO:0000256" key="2">
    <source>
        <dbReference type="ARBA" id="ARBA00012438"/>
    </source>
</evidence>
<dbReference type="InterPro" id="IPR050736">
    <property type="entry name" value="Sensor_HK_Regulatory"/>
</dbReference>
<evidence type="ECO:0000256" key="3">
    <source>
        <dbReference type="ARBA" id="ARBA00022679"/>
    </source>
</evidence>